<proteinExistence type="predicted"/>
<feature type="region of interest" description="Disordered" evidence="1">
    <location>
        <begin position="398"/>
        <end position="445"/>
    </location>
</feature>
<reference evidence="3" key="1">
    <citation type="submission" date="2016-12" db="EMBL/GenBank/DDBJ databases">
        <authorList>
            <person name="Varghese N."/>
            <person name="Submissions S."/>
        </authorList>
    </citation>
    <scope>NUCLEOTIDE SEQUENCE [LARGE SCALE GENOMIC DNA]</scope>
    <source>
        <strain evidence="3">DSM 11032</strain>
    </source>
</reference>
<evidence type="ECO:0000313" key="3">
    <source>
        <dbReference type="Proteomes" id="UP000184391"/>
    </source>
</evidence>
<evidence type="ECO:0000256" key="1">
    <source>
        <dbReference type="SAM" id="MobiDB-lite"/>
    </source>
</evidence>
<organism evidence="2 3">
    <name type="scientific">Erythrobacter sanguineus</name>
    <dbReference type="NCBI Taxonomy" id="198312"/>
    <lineage>
        <taxon>Bacteria</taxon>
        <taxon>Pseudomonadati</taxon>
        <taxon>Pseudomonadota</taxon>
        <taxon>Alphaproteobacteria</taxon>
        <taxon>Sphingomonadales</taxon>
        <taxon>Erythrobacteraceae</taxon>
        <taxon>Erythrobacter/Porphyrobacter group</taxon>
        <taxon>Erythrobacter</taxon>
    </lineage>
</organism>
<protein>
    <submittedName>
        <fullName evidence="2">Meckel syndrome type 1 protein</fullName>
    </submittedName>
</protein>
<feature type="compositionally biased region" description="Low complexity" evidence="1">
    <location>
        <begin position="398"/>
        <end position="423"/>
    </location>
</feature>
<dbReference type="AlphaFoldDB" id="A0A1M7SLA8"/>
<dbReference type="STRING" id="198312.SAMN02745193_01957"/>
<dbReference type="RefSeq" id="WP_072674617.1">
    <property type="nucleotide sequence ID" value="NZ_FRDF01000010.1"/>
</dbReference>
<gene>
    <name evidence="2" type="ORF">SAMN02745193_01957</name>
</gene>
<evidence type="ECO:0000313" key="2">
    <source>
        <dbReference type="EMBL" id="SHN59234.1"/>
    </source>
</evidence>
<keyword evidence="3" id="KW-1185">Reference proteome</keyword>
<feature type="compositionally biased region" description="Low complexity" evidence="1">
    <location>
        <begin position="348"/>
        <end position="358"/>
    </location>
</feature>
<feature type="region of interest" description="Disordered" evidence="1">
    <location>
        <begin position="1"/>
        <end position="21"/>
    </location>
</feature>
<feature type="region of interest" description="Disordered" evidence="1">
    <location>
        <begin position="348"/>
        <end position="380"/>
    </location>
</feature>
<name>A0A1M7SLA8_9SPHN</name>
<dbReference type="Proteomes" id="UP000184391">
    <property type="component" value="Unassembled WGS sequence"/>
</dbReference>
<accession>A0A1M7SLA8</accession>
<sequence>MQQAGAIGQEDRDPRVPTAGAASLIGTTSSITIGRMLWTRALPGTVAVIAALTLPEFSLGAGDLADRGPTVQPTPAPALVPSRPAVPPPAFAPIAEGRPPEGLRNLLGPVITQPAPPASEPVAEIRTRVAIVPDVSEQVDPGLAAEIEVVTPPPASRPIIAEPTAFVAQAPAGPAIPVETVALARRETSALVEPVPAALAPEPAQTPGPVAGATAQRSFGGAKGSFVALAPSLATVPDMALASETAIVAAPTVPAGVDDAAPGRRPALTALAPTSAAPDQAGQQARPQETLPIAEPRMLASAGNTVPAGLGAAVAVPAPARAAGPAATPTAVSALVVVTQAAVLPAPARSSVAAARNADPVVSNGSAPARTRSAALTAPAPKAPVAALAARLPAATRAAAGTPAPARPAAPASAPTQAGPAQANSAATVAPLPRTKPQQSAAGLGKSDAFQLDIRAQLVTRVDGMSAGKVDFQQTDAGLMVRLGSIVELLGDRYDNAQIARIRASAASDLYLSLAQLQARGIPISYDPVYDEFNVGMVDTRPKAARKVHMDQISTPERGLGSTGVNQVRR</sequence>
<feature type="region of interest" description="Disordered" evidence="1">
    <location>
        <begin position="547"/>
        <end position="570"/>
    </location>
</feature>
<dbReference type="OrthoDB" id="7392282at2"/>
<dbReference type="EMBL" id="FRDF01000010">
    <property type="protein sequence ID" value="SHN59234.1"/>
    <property type="molecule type" value="Genomic_DNA"/>
</dbReference>